<evidence type="ECO:0000313" key="1">
    <source>
        <dbReference type="EMBL" id="JAD60378.1"/>
    </source>
</evidence>
<protein>
    <submittedName>
        <fullName evidence="1">Uncharacterized protein</fullName>
    </submittedName>
</protein>
<dbReference type="AlphaFoldDB" id="A0A0A9BDY2"/>
<name>A0A0A9BDY2_ARUDO</name>
<proteinExistence type="predicted"/>
<reference evidence="1" key="2">
    <citation type="journal article" date="2015" name="Data Brief">
        <title>Shoot transcriptome of the giant reed, Arundo donax.</title>
        <authorList>
            <person name="Barrero R.A."/>
            <person name="Guerrero F.D."/>
            <person name="Moolhuijzen P."/>
            <person name="Goolsby J.A."/>
            <person name="Tidwell J."/>
            <person name="Bellgard S.E."/>
            <person name="Bellgard M.I."/>
        </authorList>
    </citation>
    <scope>NUCLEOTIDE SEQUENCE</scope>
    <source>
        <tissue evidence="1">Shoot tissue taken approximately 20 cm above the soil surface</tissue>
    </source>
</reference>
<organism evidence="1">
    <name type="scientific">Arundo donax</name>
    <name type="common">Giant reed</name>
    <name type="synonym">Donax arundinaceus</name>
    <dbReference type="NCBI Taxonomy" id="35708"/>
    <lineage>
        <taxon>Eukaryota</taxon>
        <taxon>Viridiplantae</taxon>
        <taxon>Streptophyta</taxon>
        <taxon>Embryophyta</taxon>
        <taxon>Tracheophyta</taxon>
        <taxon>Spermatophyta</taxon>
        <taxon>Magnoliopsida</taxon>
        <taxon>Liliopsida</taxon>
        <taxon>Poales</taxon>
        <taxon>Poaceae</taxon>
        <taxon>PACMAD clade</taxon>
        <taxon>Arundinoideae</taxon>
        <taxon>Arundineae</taxon>
        <taxon>Arundo</taxon>
    </lineage>
</organism>
<dbReference type="EMBL" id="GBRH01237517">
    <property type="protein sequence ID" value="JAD60378.1"/>
    <property type="molecule type" value="Transcribed_RNA"/>
</dbReference>
<reference evidence="1" key="1">
    <citation type="submission" date="2014-09" db="EMBL/GenBank/DDBJ databases">
        <authorList>
            <person name="Magalhaes I.L.F."/>
            <person name="Oliveira U."/>
            <person name="Santos F.R."/>
            <person name="Vidigal T.H.D.A."/>
            <person name="Brescovit A.D."/>
            <person name="Santos A.J."/>
        </authorList>
    </citation>
    <scope>NUCLEOTIDE SEQUENCE</scope>
    <source>
        <tissue evidence="1">Shoot tissue taken approximately 20 cm above the soil surface</tissue>
    </source>
</reference>
<sequence>MGRCFRPPLCSSGRAGEGECSAKLSSYIHKELS</sequence>
<accession>A0A0A9BDY2</accession>